<dbReference type="STRING" id="46835.A0A504Y7I4"/>
<keyword evidence="6 13" id="KW-0493">Microtubule</keyword>
<dbReference type="InterPro" id="IPR003008">
    <property type="entry name" value="Tubulin_FtsZ_GTPase"/>
</dbReference>
<comment type="function">
    <text evidence="12 13">Tubulin is the major constituent of microtubules, a cylinder consisting of laterally associated linear protofilaments composed of alpha- and beta-tubulin heterodimers. Microtubules grow by the addition of GTP-tubulin dimers to the microtubule end, where a stabilizing cap forms. Below the cap, tubulin dimers are in GDP-bound state, owing to GTPase activity of alpha-tubulin.</text>
</comment>
<evidence type="ECO:0000313" key="17">
    <source>
        <dbReference type="Proteomes" id="UP000316759"/>
    </source>
</evidence>
<comment type="cofactor">
    <cofactor evidence="1">
        <name>Mg(2+)</name>
        <dbReference type="ChEBI" id="CHEBI:18420"/>
    </cofactor>
</comment>
<protein>
    <recommendedName>
        <fullName evidence="13">Tubulin beta chain</fullName>
    </recommendedName>
</protein>
<dbReference type="InterPro" id="IPR017975">
    <property type="entry name" value="Tubulin_CS"/>
</dbReference>
<dbReference type="PANTHER" id="PTHR11588">
    <property type="entry name" value="TUBULIN"/>
    <property type="match status" value="1"/>
</dbReference>
<feature type="domain" description="Tubulin/FtsZ 2-layer sandwich" evidence="15">
    <location>
        <begin position="251"/>
        <end position="388"/>
    </location>
</feature>
<dbReference type="PRINTS" id="PR01161">
    <property type="entry name" value="TUBULIN"/>
</dbReference>
<keyword evidence="9" id="KW-0460">Magnesium</keyword>
<dbReference type="InterPro" id="IPR023123">
    <property type="entry name" value="Tubulin_C"/>
</dbReference>
<dbReference type="Pfam" id="PF00091">
    <property type="entry name" value="Tubulin"/>
    <property type="match status" value="1"/>
</dbReference>
<evidence type="ECO:0000256" key="11">
    <source>
        <dbReference type="ARBA" id="ARBA00023212"/>
    </source>
</evidence>
<dbReference type="SUPFAM" id="SSF52490">
    <property type="entry name" value="Tubulin nucleotide-binding domain-like"/>
    <property type="match status" value="1"/>
</dbReference>
<dbReference type="Gene3D" id="3.40.50.1440">
    <property type="entry name" value="Tubulin/FtsZ, GTPase domain"/>
    <property type="match status" value="1"/>
</dbReference>
<sequence>MREIVFLQVGQSGNNCGAKFWELIADEHGVDPNGRYVGDSDLQLERINVYFNEATGGRFVPRCVLVDLDPHTMESVRGTPMGQLFRPDNYIIGQAGTGNNWARGRYTDGAEQADSVMDVVRKEVESCDLIQGFQVIHALGGGTGSGMTCLLLEQIKESWPDRIVNTFSIFPSPKACPRNQVSDVVVEPYNAIFTIDLLLSLSDETLVLDNEALHSICTNVLNISASFSDINHLMSTCVGGMTTCFRFPGQLNSDLRKLAVNMVPFPRLHFFAPCFVPLSSRGNQPYKAITVPNLVQQMFDAKHLMAYCDPREGRFLTCASVFRGRLSMAEVEESMLNVQDKNSRYFVEWIPNNVQNAVCDIPMRGQKMCATFLANTTALQTVFRRIQQAFSAMFKRKAFMHWYSGEGMEESEFVSTESNVNDLISEYQEYQDAKVDI</sequence>
<keyword evidence="11" id="KW-0206">Cytoskeleton</keyword>
<dbReference type="SMART" id="SM00865">
    <property type="entry name" value="Tubulin_C"/>
    <property type="match status" value="1"/>
</dbReference>
<evidence type="ECO:0000256" key="5">
    <source>
        <dbReference type="ARBA" id="ARBA00022490"/>
    </source>
</evidence>
<evidence type="ECO:0000256" key="8">
    <source>
        <dbReference type="ARBA" id="ARBA00022741"/>
    </source>
</evidence>
<dbReference type="CDD" id="cd02187">
    <property type="entry name" value="beta_tubulin"/>
    <property type="match status" value="1"/>
</dbReference>
<comment type="subcellular location">
    <subcellularLocation>
        <location evidence="2">Cytoplasm</location>
        <location evidence="2">Cytoskeleton</location>
    </subcellularLocation>
</comment>
<dbReference type="GO" id="GO:0007017">
    <property type="term" value="P:microtubule-based process"/>
    <property type="evidence" value="ECO:0007669"/>
    <property type="project" value="InterPro"/>
</dbReference>
<dbReference type="GO" id="GO:0003924">
    <property type="term" value="F:GTPase activity"/>
    <property type="evidence" value="ECO:0007669"/>
    <property type="project" value="InterPro"/>
</dbReference>
<keyword evidence="8 13" id="KW-0547">Nucleotide-binding</keyword>
<evidence type="ECO:0000256" key="12">
    <source>
        <dbReference type="ARBA" id="ARBA00034296"/>
    </source>
</evidence>
<gene>
    <name evidence="16" type="ORF">FGIG_03670</name>
</gene>
<feature type="domain" description="Tubulin/FtsZ GTPase" evidence="14">
    <location>
        <begin position="47"/>
        <end position="249"/>
    </location>
</feature>
<dbReference type="SMR" id="A0A504Y7I4"/>
<comment type="subunit">
    <text evidence="4 13">Dimer of alpha and beta chains. A typical microtubule is a hollow water-filled tube with an outer diameter of 25 nm and an inner diameter of 15 nM. Alpha-beta heterodimers associate head-to-tail to form protofilaments running lengthwise along the microtubule wall with the beta-tubulin subunit facing the microtubule plus end conferring a structural polarity. Microtubules usually have 13 protofilaments but different protofilament numbers can be found in some organisms and specialized cells.</text>
</comment>
<dbReference type="FunFam" id="3.40.50.1440:FF:000006">
    <property type="entry name" value="Tubulin beta chain"/>
    <property type="match status" value="1"/>
</dbReference>
<evidence type="ECO:0000256" key="2">
    <source>
        <dbReference type="ARBA" id="ARBA00004245"/>
    </source>
</evidence>
<evidence type="ECO:0000313" key="16">
    <source>
        <dbReference type="EMBL" id="TPP57024.1"/>
    </source>
</evidence>
<dbReference type="InterPro" id="IPR037103">
    <property type="entry name" value="Tubulin/FtsZ-like_C"/>
</dbReference>
<dbReference type="InterPro" id="IPR013838">
    <property type="entry name" value="Beta-tubulin_BS"/>
</dbReference>
<evidence type="ECO:0000259" key="15">
    <source>
        <dbReference type="SMART" id="SM00865"/>
    </source>
</evidence>
<comment type="similarity">
    <text evidence="3 13">Belongs to the tubulin family.</text>
</comment>
<evidence type="ECO:0000256" key="3">
    <source>
        <dbReference type="ARBA" id="ARBA00009636"/>
    </source>
</evidence>
<dbReference type="Pfam" id="PF03953">
    <property type="entry name" value="Tubulin_C"/>
    <property type="match status" value="1"/>
</dbReference>
<evidence type="ECO:0000259" key="14">
    <source>
        <dbReference type="SMART" id="SM00864"/>
    </source>
</evidence>
<name>A0A504Y7I4_FASGI</name>
<dbReference type="OrthoDB" id="6220071at2759"/>
<comment type="caution">
    <text evidence="16">The sequence shown here is derived from an EMBL/GenBank/DDBJ whole genome shotgun (WGS) entry which is preliminary data.</text>
</comment>
<keyword evidence="7" id="KW-0479">Metal-binding</keyword>
<dbReference type="GO" id="GO:0005200">
    <property type="term" value="F:structural constituent of cytoskeleton"/>
    <property type="evidence" value="ECO:0007669"/>
    <property type="project" value="InterPro"/>
</dbReference>
<evidence type="ECO:0000256" key="10">
    <source>
        <dbReference type="ARBA" id="ARBA00023134"/>
    </source>
</evidence>
<dbReference type="Gene3D" id="3.30.1330.20">
    <property type="entry name" value="Tubulin/FtsZ, C-terminal domain"/>
    <property type="match status" value="1"/>
</dbReference>
<evidence type="ECO:0000256" key="9">
    <source>
        <dbReference type="ARBA" id="ARBA00022842"/>
    </source>
</evidence>
<dbReference type="SMART" id="SM00864">
    <property type="entry name" value="Tubulin"/>
    <property type="match status" value="1"/>
</dbReference>
<keyword evidence="17" id="KW-1185">Reference proteome</keyword>
<organism evidence="16 17">
    <name type="scientific">Fasciola gigantica</name>
    <name type="common">Giant liver fluke</name>
    <dbReference type="NCBI Taxonomy" id="46835"/>
    <lineage>
        <taxon>Eukaryota</taxon>
        <taxon>Metazoa</taxon>
        <taxon>Spiralia</taxon>
        <taxon>Lophotrochozoa</taxon>
        <taxon>Platyhelminthes</taxon>
        <taxon>Trematoda</taxon>
        <taxon>Digenea</taxon>
        <taxon>Plagiorchiida</taxon>
        <taxon>Echinostomata</taxon>
        <taxon>Echinostomatoidea</taxon>
        <taxon>Fasciolidae</taxon>
        <taxon>Fasciola</taxon>
    </lineage>
</organism>
<keyword evidence="10 13" id="KW-0342">GTP-binding</keyword>
<dbReference type="Gene3D" id="1.10.287.600">
    <property type="entry name" value="Helix hairpin bin"/>
    <property type="match status" value="1"/>
</dbReference>
<reference evidence="16 17" key="1">
    <citation type="submission" date="2019-04" db="EMBL/GenBank/DDBJ databases">
        <title>Annotation for the trematode Fasciola gigantica.</title>
        <authorList>
            <person name="Choi Y.-J."/>
        </authorList>
    </citation>
    <scope>NUCLEOTIDE SEQUENCE [LARGE SCALE GENOMIC DNA]</scope>
    <source>
        <strain evidence="16">Uganda_cow_1</strain>
    </source>
</reference>
<accession>A0A504Y7I4</accession>
<dbReference type="InterPro" id="IPR002453">
    <property type="entry name" value="Beta_tubulin"/>
</dbReference>
<evidence type="ECO:0000256" key="4">
    <source>
        <dbReference type="ARBA" id="ARBA00011747"/>
    </source>
</evidence>
<evidence type="ECO:0000256" key="7">
    <source>
        <dbReference type="ARBA" id="ARBA00022723"/>
    </source>
</evidence>
<dbReference type="GO" id="GO:0005874">
    <property type="term" value="C:microtubule"/>
    <property type="evidence" value="ECO:0007669"/>
    <property type="project" value="UniProtKB-KW"/>
</dbReference>
<dbReference type="EMBL" id="SUNJ01013769">
    <property type="protein sequence ID" value="TPP57024.1"/>
    <property type="molecule type" value="Genomic_DNA"/>
</dbReference>
<dbReference type="GO" id="GO:0005525">
    <property type="term" value="F:GTP binding"/>
    <property type="evidence" value="ECO:0007669"/>
    <property type="project" value="UniProtKB-UniRule"/>
</dbReference>
<dbReference type="GO" id="GO:0046872">
    <property type="term" value="F:metal ion binding"/>
    <property type="evidence" value="ECO:0007669"/>
    <property type="project" value="UniProtKB-KW"/>
</dbReference>
<dbReference type="SUPFAM" id="SSF55307">
    <property type="entry name" value="Tubulin C-terminal domain-like"/>
    <property type="match status" value="1"/>
</dbReference>
<dbReference type="InterPro" id="IPR008280">
    <property type="entry name" value="Tub_FtsZ_C"/>
</dbReference>
<evidence type="ECO:0000256" key="1">
    <source>
        <dbReference type="ARBA" id="ARBA00001946"/>
    </source>
</evidence>
<dbReference type="PROSITE" id="PS00228">
    <property type="entry name" value="TUBULIN_B_AUTOREG"/>
    <property type="match status" value="1"/>
</dbReference>
<dbReference type="AlphaFoldDB" id="A0A504Y7I4"/>
<dbReference type="Proteomes" id="UP000316759">
    <property type="component" value="Unassembled WGS sequence"/>
</dbReference>
<evidence type="ECO:0000256" key="6">
    <source>
        <dbReference type="ARBA" id="ARBA00022701"/>
    </source>
</evidence>
<dbReference type="PROSITE" id="PS00227">
    <property type="entry name" value="TUBULIN"/>
    <property type="match status" value="1"/>
</dbReference>
<dbReference type="InterPro" id="IPR036525">
    <property type="entry name" value="Tubulin/FtsZ_GTPase_sf"/>
</dbReference>
<dbReference type="PRINTS" id="PR01163">
    <property type="entry name" value="BETATUBULIN"/>
</dbReference>
<dbReference type="FunFam" id="3.30.1330.20:FF:000009">
    <property type="entry name" value="Tubulin beta chain"/>
    <property type="match status" value="1"/>
</dbReference>
<keyword evidence="5" id="KW-0963">Cytoplasm</keyword>
<dbReference type="InterPro" id="IPR018316">
    <property type="entry name" value="Tubulin/FtsZ_2-layer-sand-dom"/>
</dbReference>
<evidence type="ECO:0000256" key="13">
    <source>
        <dbReference type="RuleBase" id="RU000352"/>
    </source>
</evidence>
<dbReference type="InterPro" id="IPR000217">
    <property type="entry name" value="Tubulin"/>
</dbReference>
<proteinExistence type="inferred from homology"/>